<sequence length="505" mass="55849">MMIKFGGALIVGAPVAVLYRFQREQLAIDWREWMTDRTLQLYNSNRVYYALERDVSSSNSASTEQAPVGKIDNPDHRITEDVRTFTAFSLQLFITVVTSIIDLVSFSLILYSIQPQLFATIIGYAAFGTVATTYIGSSLLPLNFVKLRKEADLIRENAESIAFYGGEDVESKEISLRLSRVVDNKRDINRAQRNLEFFTTPYHYLIQVVPIAVVAPQYFSGAVQLGVISQSVGAFNHILNYLTVIVNQFEQLSSFSAGIERLSTFLTAMRDADPTRNITDRLLSLAAENISTESKANTDANGHSVKQSSLMQSHSIKNVCSIINLNFGGIAGSNSVLRVDVLKLLTPDNERTLIENLDLTVREGENLLIVGSSGAGKSSLLRAVAGLWTSGAGEIVRVPDDEVYFLPQRPYCALGSLKDQLLYPSTEALNPDDYPKGHHLSKAHLLRNSLTDQDLLNILTMVDLKALPYRFGDGDPFKGLNAVVDWSNTLLLGEQQRLAFGRLVG</sequence>
<name>A0ABD3NHM0_9STRA</name>
<dbReference type="EMBL" id="JALLPJ020001174">
    <property type="protein sequence ID" value="KAL3774893.1"/>
    <property type="molecule type" value="Genomic_DNA"/>
</dbReference>
<dbReference type="PANTHER" id="PTHR11384">
    <property type="entry name" value="ATP-BINDING CASSETTE, SUB-FAMILY D MEMBER"/>
    <property type="match status" value="1"/>
</dbReference>
<dbReference type="InterPro" id="IPR011527">
    <property type="entry name" value="ABC1_TM_dom"/>
</dbReference>
<keyword evidence="2" id="KW-0813">Transport</keyword>
<accession>A0ABD3NHM0</accession>
<evidence type="ECO:0000256" key="2">
    <source>
        <dbReference type="ARBA" id="ARBA00022448"/>
    </source>
</evidence>
<evidence type="ECO:0000256" key="1">
    <source>
        <dbReference type="ARBA" id="ARBA00008575"/>
    </source>
</evidence>
<evidence type="ECO:0000259" key="7">
    <source>
        <dbReference type="PROSITE" id="PS50929"/>
    </source>
</evidence>
<dbReference type="Gene3D" id="3.40.50.300">
    <property type="entry name" value="P-loop containing nucleotide triphosphate hydrolases"/>
    <property type="match status" value="1"/>
</dbReference>
<feature type="transmembrane region" description="Helical" evidence="6">
    <location>
        <begin position="90"/>
        <end position="110"/>
    </location>
</feature>
<dbReference type="SUPFAM" id="SSF52540">
    <property type="entry name" value="P-loop containing nucleoside triphosphate hydrolases"/>
    <property type="match status" value="1"/>
</dbReference>
<evidence type="ECO:0000313" key="8">
    <source>
        <dbReference type="EMBL" id="KAL3774893.1"/>
    </source>
</evidence>
<dbReference type="Gene3D" id="1.20.1560.10">
    <property type="entry name" value="ABC transporter type 1, transmembrane domain"/>
    <property type="match status" value="1"/>
</dbReference>
<evidence type="ECO:0000256" key="3">
    <source>
        <dbReference type="ARBA" id="ARBA00022692"/>
    </source>
</evidence>
<keyword evidence="5 6" id="KW-0472">Membrane</keyword>
<dbReference type="PANTHER" id="PTHR11384:SF59">
    <property type="entry name" value="LYSOSOMAL COBALAMIN TRANSPORTER ABCD4"/>
    <property type="match status" value="1"/>
</dbReference>
<dbReference type="PROSITE" id="PS50929">
    <property type="entry name" value="ABC_TM1F"/>
    <property type="match status" value="1"/>
</dbReference>
<feature type="domain" description="ABC transmembrane type-1" evidence="7">
    <location>
        <begin position="1"/>
        <end position="254"/>
    </location>
</feature>
<dbReference type="Proteomes" id="UP001530400">
    <property type="component" value="Unassembled WGS sequence"/>
</dbReference>
<keyword evidence="9" id="KW-1185">Reference proteome</keyword>
<keyword evidence="3 6" id="KW-0812">Transmembrane</keyword>
<gene>
    <name evidence="8" type="ORF">ACHAWO_011571</name>
</gene>
<evidence type="ECO:0000256" key="5">
    <source>
        <dbReference type="ARBA" id="ARBA00023136"/>
    </source>
</evidence>
<dbReference type="InterPro" id="IPR036640">
    <property type="entry name" value="ABC1_TM_sf"/>
</dbReference>
<organism evidence="8 9">
    <name type="scientific">Cyclotella atomus</name>
    <dbReference type="NCBI Taxonomy" id="382360"/>
    <lineage>
        <taxon>Eukaryota</taxon>
        <taxon>Sar</taxon>
        <taxon>Stramenopiles</taxon>
        <taxon>Ochrophyta</taxon>
        <taxon>Bacillariophyta</taxon>
        <taxon>Coscinodiscophyceae</taxon>
        <taxon>Thalassiosirophycidae</taxon>
        <taxon>Stephanodiscales</taxon>
        <taxon>Stephanodiscaceae</taxon>
        <taxon>Cyclotella</taxon>
    </lineage>
</organism>
<comment type="similarity">
    <text evidence="1">Belongs to the ABC transporter superfamily. ABCD family. Peroxisomal fatty acyl CoA transporter (TC 3.A.1.203) subfamily.</text>
</comment>
<keyword evidence="4 6" id="KW-1133">Transmembrane helix</keyword>
<dbReference type="SUPFAM" id="SSF90123">
    <property type="entry name" value="ABC transporter transmembrane region"/>
    <property type="match status" value="1"/>
</dbReference>
<evidence type="ECO:0000256" key="6">
    <source>
        <dbReference type="SAM" id="Phobius"/>
    </source>
</evidence>
<dbReference type="InterPro" id="IPR027417">
    <property type="entry name" value="P-loop_NTPase"/>
</dbReference>
<proteinExistence type="inferred from homology"/>
<comment type="caution">
    <text evidence="8">The sequence shown here is derived from an EMBL/GenBank/DDBJ whole genome shotgun (WGS) entry which is preliminary data.</text>
</comment>
<dbReference type="InterPro" id="IPR050835">
    <property type="entry name" value="ABC_transporter_sub-D"/>
</dbReference>
<feature type="transmembrane region" description="Helical" evidence="6">
    <location>
        <begin position="117"/>
        <end position="140"/>
    </location>
</feature>
<protein>
    <recommendedName>
        <fullName evidence="7">ABC transmembrane type-1 domain-containing protein</fullName>
    </recommendedName>
</protein>
<dbReference type="Pfam" id="PF06472">
    <property type="entry name" value="ABC_membrane_2"/>
    <property type="match status" value="1"/>
</dbReference>
<evidence type="ECO:0000256" key="4">
    <source>
        <dbReference type="ARBA" id="ARBA00022989"/>
    </source>
</evidence>
<dbReference type="AlphaFoldDB" id="A0ABD3NHM0"/>
<dbReference type="InterPro" id="IPR003439">
    <property type="entry name" value="ABC_transporter-like_ATP-bd"/>
</dbReference>
<reference evidence="8 9" key="1">
    <citation type="submission" date="2024-10" db="EMBL/GenBank/DDBJ databases">
        <title>Updated reference genomes for cyclostephanoid diatoms.</title>
        <authorList>
            <person name="Roberts W.R."/>
            <person name="Alverson A.J."/>
        </authorList>
    </citation>
    <scope>NUCLEOTIDE SEQUENCE [LARGE SCALE GENOMIC DNA]</scope>
    <source>
        <strain evidence="8 9">AJA010-31</strain>
    </source>
</reference>
<evidence type="ECO:0000313" key="9">
    <source>
        <dbReference type="Proteomes" id="UP001530400"/>
    </source>
</evidence>
<dbReference type="Pfam" id="PF00005">
    <property type="entry name" value="ABC_tran"/>
    <property type="match status" value="1"/>
</dbReference>